<dbReference type="PANTHER" id="PTHR18964:SF149">
    <property type="entry name" value="BIFUNCTIONAL UDP-N-ACETYLGLUCOSAMINE 2-EPIMERASE_N-ACETYLMANNOSAMINE KINASE"/>
    <property type="match status" value="1"/>
</dbReference>
<evidence type="ECO:0000313" key="2">
    <source>
        <dbReference type="Proteomes" id="UP000663845"/>
    </source>
</evidence>
<dbReference type="EMBL" id="CAJNOG010000012">
    <property type="protein sequence ID" value="CAF0748852.1"/>
    <property type="molecule type" value="Genomic_DNA"/>
</dbReference>
<dbReference type="PANTHER" id="PTHR18964">
    <property type="entry name" value="ROK (REPRESSOR, ORF, KINASE) FAMILY"/>
    <property type="match status" value="1"/>
</dbReference>
<dbReference type="Pfam" id="PF00480">
    <property type="entry name" value="ROK"/>
    <property type="match status" value="1"/>
</dbReference>
<accession>A0A813PDB8</accession>
<dbReference type="SUPFAM" id="SSF53067">
    <property type="entry name" value="Actin-like ATPase domain"/>
    <property type="match status" value="1"/>
</dbReference>
<protein>
    <submittedName>
        <fullName evidence="1">Uncharacterized protein</fullName>
    </submittedName>
</protein>
<dbReference type="InterPro" id="IPR011051">
    <property type="entry name" value="RmlC_Cupin_sf"/>
</dbReference>
<evidence type="ECO:0000313" key="1">
    <source>
        <dbReference type="EMBL" id="CAF0748852.1"/>
    </source>
</evidence>
<dbReference type="AlphaFoldDB" id="A0A813PDB8"/>
<dbReference type="InterPro" id="IPR043129">
    <property type="entry name" value="ATPase_NBD"/>
</dbReference>
<gene>
    <name evidence="1" type="ORF">JYZ213_LOCUS2352</name>
</gene>
<dbReference type="Proteomes" id="UP000663845">
    <property type="component" value="Unassembled WGS sequence"/>
</dbReference>
<reference evidence="1" key="1">
    <citation type="submission" date="2021-02" db="EMBL/GenBank/DDBJ databases">
        <authorList>
            <person name="Nowell W R."/>
        </authorList>
    </citation>
    <scope>NUCLEOTIDE SEQUENCE</scope>
</reference>
<organism evidence="1 2">
    <name type="scientific">Adineta steineri</name>
    <dbReference type="NCBI Taxonomy" id="433720"/>
    <lineage>
        <taxon>Eukaryota</taxon>
        <taxon>Metazoa</taxon>
        <taxon>Spiralia</taxon>
        <taxon>Gnathifera</taxon>
        <taxon>Rotifera</taxon>
        <taxon>Eurotatoria</taxon>
        <taxon>Bdelloidea</taxon>
        <taxon>Adinetida</taxon>
        <taxon>Adinetidae</taxon>
        <taxon>Adineta</taxon>
    </lineage>
</organism>
<name>A0A813PDB8_9BILA</name>
<dbReference type="Gene3D" id="3.30.420.40">
    <property type="match status" value="2"/>
</dbReference>
<proteinExistence type="predicted"/>
<dbReference type="InterPro" id="IPR014710">
    <property type="entry name" value="RmlC-like_jellyroll"/>
</dbReference>
<dbReference type="Gene3D" id="2.60.120.10">
    <property type="entry name" value="Jelly Rolls"/>
    <property type="match status" value="1"/>
</dbReference>
<dbReference type="InterPro" id="IPR000600">
    <property type="entry name" value="ROK"/>
</dbReference>
<dbReference type="SUPFAM" id="SSF51182">
    <property type="entry name" value="RmlC-like cupins"/>
    <property type="match status" value="1"/>
</dbReference>
<comment type="caution">
    <text evidence="1">The sequence shown here is derived from an EMBL/GenBank/DDBJ whole genome shotgun (WGS) entry which is preliminary data.</text>
</comment>
<sequence>MSSFVIGLDITDSHVTSVLVLVEQISNKQKLSIEHDTYFTRLYEINLDTDPRDIISIWIQCIDDLLLDFTEHYHDNDNIIGISIGIPGPMDYESGICYAQSSIFHKFFGLNLRLSFENGIKDLIARWKYDYYDKYHAKSTVSLHKKLSIFDNLQQGQKTRKMTITSPITPQIPITLNILSATLEDVREKNFTNSNILDYCGRHDNDEYFYNDEECASIIPRSRRETYFHDVESKSSEKPELLNRFTSKLLTIIEQLGRVPISFYNDATCLGLGEAINDYNQDYKRILALTLGSSFGSVFIDQGEIIRNREDVPLNGVLWNCPYDQNSIADDWFSVRGLINVYKKLLRSESPDDSSGTSSMTLSTDEQQQYDDNLSINEQYLARRASNGDPIAIKAFQIFARLLGQFLIPYINAFHAQLIIISGNLSQVWYLLEDELNLTIQKFSQVQVYFSLSQGKSVCLGAVQQQSLESPKHFSRQIHQPLLPVVKTIDTSKYDIYPSHQIPSGSIGIGHRTLNEKLFDLIEEKKVLLIDGFVGTYFNEYAQQINKYYTEKKKGKKSSSSSSSLLFYDSRAFLQTDSNLQRQIYLQDPQSLFGRVASDLDFQKDFLDLKKLNFLKNNLSYPCIIIGPGSSYINETSPLIYIDLAKNELYYRVATETSFSYLKPTEKMIPHDNQLTSTMYEQKCLYFLDYPIFNKLKQELLPRINYFIDGQRPNCPTWIDGNSFRQALKHIANEPLRVRPWFQSGSWGGQWLKTVCENISKHAKNYAWSYEMITSENGLILSDKYNHLIELSWDIFYGSQFDKILGNDIHCRLFNGSNDFPIRFNFLDTIDGGNLSLQCTPNLQYMRTNFGEKLPQDETYYIIETKQHWKEESQNDKSSSAYIYLDFHKNINSEEFHHDLILSEIKKEYLNIDKYIQCIPTHIHDYFLIPNETIHASGRNQVVLEISSTPYLYTFKLYDWLRSNFDGHSQILNIEHGMKNLKFNQQNEQLQCQPITIKNEQDKYEEQHLPTHNLHIFDVQRLIIEPNENIEIFRLTENRFHLCMLVQGDAIEIQYNSIDNNNHQKQIRQYNYIETFLIPSSIKEYRLRPIIKNKDNVNKSQKLILLISFLKWDCEKLLE</sequence>